<dbReference type="RefSeq" id="WP_310924467.1">
    <property type="nucleotide sequence ID" value="NZ_JAMQOP010000002.1"/>
</dbReference>
<feature type="transmembrane region" description="Helical" evidence="1">
    <location>
        <begin position="151"/>
        <end position="171"/>
    </location>
</feature>
<sequence>MVDIIGHLGMGLIWLAIVSWLAYDGKTALGFVALGAPFSLLPDIDLWLSKAFQTVNHHGVVHTIVFVAAASIVIGAILAKWVVPRFDGDYLVPPAGSSYVYAIGAVFVGGLSHLFADMLSAPDIAPQVEPFWPFVETKIVTVDVFYYNDPVVNWGLFLSGLALAGVIWWQADDDDSAVAA</sequence>
<feature type="transmembrane region" description="Helical" evidence="1">
    <location>
        <begin position="29"/>
        <end position="48"/>
    </location>
</feature>
<keyword evidence="2" id="KW-0378">Hydrolase</keyword>
<keyword evidence="3" id="KW-1185">Reference proteome</keyword>
<dbReference type="GO" id="GO:0016787">
    <property type="term" value="F:hydrolase activity"/>
    <property type="evidence" value="ECO:0007669"/>
    <property type="project" value="UniProtKB-KW"/>
</dbReference>
<protein>
    <submittedName>
        <fullName evidence="2">Metal-dependent hydrolase</fullName>
    </submittedName>
</protein>
<dbReference type="Proteomes" id="UP001257060">
    <property type="component" value="Unassembled WGS sequence"/>
</dbReference>
<keyword evidence="1" id="KW-0472">Membrane</keyword>
<evidence type="ECO:0000313" key="2">
    <source>
        <dbReference type="EMBL" id="MDS0299612.1"/>
    </source>
</evidence>
<reference evidence="2 3" key="1">
    <citation type="submission" date="2022-06" db="EMBL/GenBank/DDBJ databases">
        <title>Halogeometricum sp. a new haloarchaeum isolate from saline soil.</title>
        <authorList>
            <person name="Strakova D."/>
            <person name="Galisteo C."/>
            <person name="Sanchez-Porro C."/>
            <person name="Ventosa A."/>
        </authorList>
    </citation>
    <scope>NUCLEOTIDE SEQUENCE [LARGE SCALE GENOMIC DNA]</scope>
    <source>
        <strain evidence="2 3">S1BR25-6</strain>
    </source>
</reference>
<dbReference type="InterPro" id="IPR007404">
    <property type="entry name" value="YdjM-like"/>
</dbReference>
<dbReference type="Pfam" id="PF04307">
    <property type="entry name" value="YdjM"/>
    <property type="match status" value="1"/>
</dbReference>
<accession>A0ABU2GFN3</accession>
<keyword evidence="1" id="KW-0812">Transmembrane</keyword>
<evidence type="ECO:0000313" key="3">
    <source>
        <dbReference type="Proteomes" id="UP001257060"/>
    </source>
</evidence>
<comment type="caution">
    <text evidence="2">The sequence shown here is derived from an EMBL/GenBank/DDBJ whole genome shotgun (WGS) entry which is preliminary data.</text>
</comment>
<dbReference type="EMBL" id="JAMQOP010000002">
    <property type="protein sequence ID" value="MDS0299612.1"/>
    <property type="molecule type" value="Genomic_DNA"/>
</dbReference>
<feature type="transmembrane region" description="Helical" evidence="1">
    <location>
        <begin position="5"/>
        <end position="23"/>
    </location>
</feature>
<proteinExistence type="predicted"/>
<organism evidence="2 3">
    <name type="scientific">Halogeometricum salsisoli</name>
    <dbReference type="NCBI Taxonomy" id="2950536"/>
    <lineage>
        <taxon>Archaea</taxon>
        <taxon>Methanobacteriati</taxon>
        <taxon>Methanobacteriota</taxon>
        <taxon>Stenosarchaea group</taxon>
        <taxon>Halobacteria</taxon>
        <taxon>Halobacteriales</taxon>
        <taxon>Haloferacaceae</taxon>
        <taxon>Halogeometricum</taxon>
    </lineage>
</organism>
<name>A0ABU2GFN3_9EURY</name>
<gene>
    <name evidence="2" type="ORF">NDI76_12750</name>
</gene>
<feature type="transmembrane region" description="Helical" evidence="1">
    <location>
        <begin position="60"/>
        <end position="79"/>
    </location>
</feature>
<keyword evidence="1" id="KW-1133">Transmembrane helix</keyword>
<feature type="transmembrane region" description="Helical" evidence="1">
    <location>
        <begin position="99"/>
        <end position="116"/>
    </location>
</feature>
<evidence type="ECO:0000256" key="1">
    <source>
        <dbReference type="SAM" id="Phobius"/>
    </source>
</evidence>